<organism evidence="1 2">
    <name type="scientific">Grifola frondosa</name>
    <name type="common">Maitake</name>
    <name type="synonym">Polyporus frondosus</name>
    <dbReference type="NCBI Taxonomy" id="5627"/>
    <lineage>
        <taxon>Eukaryota</taxon>
        <taxon>Fungi</taxon>
        <taxon>Dikarya</taxon>
        <taxon>Basidiomycota</taxon>
        <taxon>Agaricomycotina</taxon>
        <taxon>Agaricomycetes</taxon>
        <taxon>Polyporales</taxon>
        <taxon>Grifolaceae</taxon>
        <taxon>Grifola</taxon>
    </lineage>
</organism>
<dbReference type="Proteomes" id="UP000092993">
    <property type="component" value="Unassembled WGS sequence"/>
</dbReference>
<name>A0A1C7LME2_GRIFR</name>
<evidence type="ECO:0000313" key="1">
    <source>
        <dbReference type="EMBL" id="OBZ65708.1"/>
    </source>
</evidence>
<accession>A0A1C7LME2</accession>
<protein>
    <submittedName>
        <fullName evidence="1">Uncharacterized protein</fullName>
    </submittedName>
</protein>
<evidence type="ECO:0000313" key="2">
    <source>
        <dbReference type="Proteomes" id="UP000092993"/>
    </source>
</evidence>
<reference evidence="1 2" key="1">
    <citation type="submission" date="2016-03" db="EMBL/GenBank/DDBJ databases">
        <title>Whole genome sequencing of Grifola frondosa 9006-11.</title>
        <authorList>
            <person name="Min B."/>
            <person name="Park H."/>
            <person name="Kim J.-G."/>
            <person name="Cho H."/>
            <person name="Oh Y.-L."/>
            <person name="Kong W.-S."/>
            <person name="Choi I.-G."/>
        </authorList>
    </citation>
    <scope>NUCLEOTIDE SEQUENCE [LARGE SCALE GENOMIC DNA]</scope>
    <source>
        <strain evidence="1 2">9006-11</strain>
    </source>
</reference>
<comment type="caution">
    <text evidence="1">The sequence shown here is derived from an EMBL/GenBank/DDBJ whole genome shotgun (WGS) entry which is preliminary data.</text>
</comment>
<gene>
    <name evidence="1" type="ORF">A0H81_14261</name>
</gene>
<dbReference type="EMBL" id="LUGG01000041">
    <property type="protein sequence ID" value="OBZ65708.1"/>
    <property type="molecule type" value="Genomic_DNA"/>
</dbReference>
<dbReference type="AlphaFoldDB" id="A0A1C7LME2"/>
<proteinExistence type="predicted"/>
<keyword evidence="2" id="KW-1185">Reference proteome</keyword>
<sequence>MITVIASRFLKLEALLKLLRKAHSSSHVHQHARRAQAAGDAHVVHAGLGTHIHVSSPSLDAPTVPRCAPAPHRCAAKMLNLGAVKIKWPRATLALTASGLKAGCAPPSSSFFLAHWVLWPLRTVDGTAAEPYGHETSRTVPHANAQFYVRTQTGLRVRESGRRTCGLRVARWPTAKLRESNLSGSERSGCT</sequence>